<dbReference type="SUPFAM" id="SSF75471">
    <property type="entry name" value="YhbY-like"/>
    <property type="match status" value="2"/>
</dbReference>
<keyword evidence="2" id="KW-0677">Repeat</keyword>
<evidence type="ECO:0000256" key="4">
    <source>
        <dbReference type="ARBA" id="ARBA00022946"/>
    </source>
</evidence>
<keyword evidence="5" id="KW-0508">mRNA splicing</keyword>
<comment type="caution">
    <text evidence="9">The sequence shown here is derived from an EMBL/GenBank/DDBJ whole genome shotgun (WGS) entry which is preliminary data.</text>
</comment>
<dbReference type="GO" id="GO:0003723">
    <property type="term" value="F:RNA binding"/>
    <property type="evidence" value="ECO:0007669"/>
    <property type="project" value="UniProtKB-UniRule"/>
</dbReference>
<keyword evidence="6" id="KW-0687">Ribonucleoprotein</keyword>
<dbReference type="InterPro" id="IPR001890">
    <property type="entry name" value="RNA-binding_CRM"/>
</dbReference>
<evidence type="ECO:0000256" key="5">
    <source>
        <dbReference type="ARBA" id="ARBA00023187"/>
    </source>
</evidence>
<evidence type="ECO:0000256" key="1">
    <source>
        <dbReference type="ARBA" id="ARBA00022664"/>
    </source>
</evidence>
<dbReference type="GO" id="GO:1990904">
    <property type="term" value="C:ribonucleoprotein complex"/>
    <property type="evidence" value="ECO:0007669"/>
    <property type="project" value="UniProtKB-KW"/>
</dbReference>
<protein>
    <submittedName>
        <fullName evidence="9">CRS2-associated factor 2, chloroplastic</fullName>
    </submittedName>
</protein>
<evidence type="ECO:0000259" key="8">
    <source>
        <dbReference type="PROSITE" id="PS51295"/>
    </source>
</evidence>
<dbReference type="GO" id="GO:0006397">
    <property type="term" value="P:mRNA processing"/>
    <property type="evidence" value="ECO:0007669"/>
    <property type="project" value="UniProtKB-KW"/>
</dbReference>
<feature type="domain" description="CRM" evidence="8">
    <location>
        <begin position="58"/>
        <end position="154"/>
    </location>
</feature>
<evidence type="ECO:0000256" key="6">
    <source>
        <dbReference type="ARBA" id="ARBA00023274"/>
    </source>
</evidence>
<evidence type="ECO:0000256" key="3">
    <source>
        <dbReference type="ARBA" id="ARBA00022884"/>
    </source>
</evidence>
<dbReference type="PANTHER" id="PTHR46247:SF3">
    <property type="entry name" value="CRS2-ASSOCIATED FACTOR 2, CHLOROPLASTIC"/>
    <property type="match status" value="1"/>
</dbReference>
<dbReference type="PROSITE" id="PS51295">
    <property type="entry name" value="CRM"/>
    <property type="match status" value="1"/>
</dbReference>
<organism evidence="9">
    <name type="scientific">Sesamum calycinum</name>
    <dbReference type="NCBI Taxonomy" id="2727403"/>
    <lineage>
        <taxon>Eukaryota</taxon>
        <taxon>Viridiplantae</taxon>
        <taxon>Streptophyta</taxon>
        <taxon>Embryophyta</taxon>
        <taxon>Tracheophyta</taxon>
        <taxon>Spermatophyta</taxon>
        <taxon>Magnoliopsida</taxon>
        <taxon>eudicotyledons</taxon>
        <taxon>Gunneridae</taxon>
        <taxon>Pentapetalae</taxon>
        <taxon>asterids</taxon>
        <taxon>lamiids</taxon>
        <taxon>Lamiales</taxon>
        <taxon>Pedaliaceae</taxon>
        <taxon>Sesamum</taxon>
    </lineage>
</organism>
<dbReference type="SMART" id="SM01103">
    <property type="entry name" value="CRS1_YhbY"/>
    <property type="match status" value="1"/>
</dbReference>
<dbReference type="PANTHER" id="PTHR46247">
    <property type="entry name" value="CRS2-ASSOCIATED FACTOR 1, CHLOROPLASTIC"/>
    <property type="match status" value="1"/>
</dbReference>
<evidence type="ECO:0000313" key="9">
    <source>
        <dbReference type="EMBL" id="KAL0372377.1"/>
    </source>
</evidence>
<dbReference type="EMBL" id="JACGWM010000005">
    <property type="protein sequence ID" value="KAL0372377.1"/>
    <property type="molecule type" value="Genomic_DNA"/>
</dbReference>
<reference evidence="9" key="1">
    <citation type="submission" date="2020-06" db="EMBL/GenBank/DDBJ databases">
        <authorList>
            <person name="Li T."/>
            <person name="Hu X."/>
            <person name="Zhang T."/>
            <person name="Song X."/>
            <person name="Zhang H."/>
            <person name="Dai N."/>
            <person name="Sheng W."/>
            <person name="Hou X."/>
            <person name="Wei L."/>
        </authorList>
    </citation>
    <scope>NUCLEOTIDE SEQUENCE</scope>
    <source>
        <strain evidence="9">KEN8</strain>
        <tissue evidence="9">Leaf</tissue>
    </source>
</reference>
<keyword evidence="1" id="KW-0507">mRNA processing</keyword>
<proteinExistence type="predicted"/>
<accession>A0AAW2QX84</accession>
<gene>
    <name evidence="9" type="ORF">Scaly_0919300</name>
</gene>
<name>A0AAW2QX84_9LAMI</name>
<dbReference type="FunFam" id="3.30.110.60:FF:000002">
    <property type="entry name" value="CRS2-associated factor 1, chloroplastic"/>
    <property type="match status" value="1"/>
</dbReference>
<reference evidence="9" key="2">
    <citation type="journal article" date="2024" name="Plant">
        <title>Genomic evolution and insights into agronomic trait innovations of Sesamum species.</title>
        <authorList>
            <person name="Miao H."/>
            <person name="Wang L."/>
            <person name="Qu L."/>
            <person name="Liu H."/>
            <person name="Sun Y."/>
            <person name="Le M."/>
            <person name="Wang Q."/>
            <person name="Wei S."/>
            <person name="Zheng Y."/>
            <person name="Lin W."/>
            <person name="Duan Y."/>
            <person name="Cao H."/>
            <person name="Xiong S."/>
            <person name="Wang X."/>
            <person name="Wei L."/>
            <person name="Li C."/>
            <person name="Ma Q."/>
            <person name="Ju M."/>
            <person name="Zhao R."/>
            <person name="Li G."/>
            <person name="Mu C."/>
            <person name="Tian Q."/>
            <person name="Mei H."/>
            <person name="Zhang T."/>
            <person name="Gao T."/>
            <person name="Zhang H."/>
        </authorList>
    </citation>
    <scope>NUCLEOTIDE SEQUENCE</scope>
    <source>
        <strain evidence="9">KEN8</strain>
    </source>
</reference>
<dbReference type="GO" id="GO:0000373">
    <property type="term" value="P:Group II intron splicing"/>
    <property type="evidence" value="ECO:0007669"/>
    <property type="project" value="InterPro"/>
</dbReference>
<dbReference type="Pfam" id="PF01985">
    <property type="entry name" value="CRS1_YhbY"/>
    <property type="match status" value="2"/>
</dbReference>
<evidence type="ECO:0000256" key="2">
    <source>
        <dbReference type="ARBA" id="ARBA00022737"/>
    </source>
</evidence>
<keyword evidence="4" id="KW-0809">Transit peptide</keyword>
<dbReference type="InterPro" id="IPR035920">
    <property type="entry name" value="YhbY-like_sf"/>
</dbReference>
<keyword evidence="3 7" id="KW-0694">RNA-binding</keyword>
<dbReference type="Gene3D" id="3.30.110.60">
    <property type="entry name" value="YhbY-like"/>
    <property type="match status" value="2"/>
</dbReference>
<sequence>MDRESPYEKSKRNIKLFEPLGGDGIDEDENVGQKRYEMLRDYELGKVSVRPREEVLGEPLTRLEIKEMLKPYLSSNRQVNLGRDGLTHNMLELIHTHWRRQPVCKVRCLGVPTVDMDNLCRCLEEKSGGKIIHRVGGVVYLFRGRNYDHPKNGVYITLVRDVRTAFEGSTLVKIDCRGMHASDYKKLGAKLKELVPCVLLSFDDEQILMWRGKDWKSMYDDETPKINLSSADGSRVTNMSEINSVPFPKSDAKSVCSSPKMMSLWQRAIESGKASVLDEIDLSPDELLSKIEEFESTSQAMEHSYPAIIYSNREGPVTLNAKYKNSLEDNGYSEDDSNDADYNDTLSNDSFEVVVFGPLGFLPVDLIAKELSDTEHEV</sequence>
<evidence type="ECO:0000256" key="7">
    <source>
        <dbReference type="PROSITE-ProRule" id="PRU00626"/>
    </source>
</evidence>
<dbReference type="InterPro" id="IPR044599">
    <property type="entry name" value="CAF1P_plant"/>
</dbReference>
<dbReference type="AlphaFoldDB" id="A0AAW2QX84"/>